<dbReference type="AlphaFoldDB" id="A0A0R0D9B3"/>
<evidence type="ECO:0000256" key="6">
    <source>
        <dbReference type="RuleBase" id="RU362116"/>
    </source>
</evidence>
<evidence type="ECO:0000256" key="1">
    <source>
        <dbReference type="ARBA" id="ARBA00004117"/>
    </source>
</evidence>
<dbReference type="Proteomes" id="UP000050956">
    <property type="component" value="Unassembled WGS sequence"/>
</dbReference>
<name>A0A0R0D9B3_9GAMM</name>
<dbReference type="NCBIfam" id="TIGR03506">
    <property type="entry name" value="FlgEFG_subfam"/>
    <property type="match status" value="1"/>
</dbReference>
<accession>A0A0R0D9B3</accession>
<protein>
    <recommendedName>
        <fullName evidence="5 6">Flagellar basal-body rod protein FlgF</fullName>
    </recommendedName>
</protein>
<evidence type="ECO:0000313" key="11">
    <source>
        <dbReference type="Proteomes" id="UP000050956"/>
    </source>
</evidence>
<keyword evidence="10" id="KW-0969">Cilium</keyword>
<dbReference type="OrthoDB" id="9804559at2"/>
<comment type="subunit">
    <text evidence="4 6">The basal body constitutes a major portion of the flagellar organelle and consists of five rings (E,L,P,S, and M) mounted on a central rod. The rod consists of about 26 subunits of FlgG in the distal portion, and FlgB, FlgC and FlgF are thought to build up the proximal portion of the rod with about 6 subunits each.</text>
</comment>
<evidence type="ECO:0000256" key="3">
    <source>
        <dbReference type="ARBA" id="ARBA00023143"/>
    </source>
</evidence>
<comment type="subcellular location">
    <subcellularLocation>
        <location evidence="1 6">Bacterial flagellum basal body</location>
    </subcellularLocation>
</comment>
<dbReference type="PANTHER" id="PTHR30435:SF18">
    <property type="entry name" value="FLAGELLAR BASAL-BODY ROD PROTEIN FLGF"/>
    <property type="match status" value="1"/>
</dbReference>
<sequence length="249" mass="26101">MDKSLYVAMTGARASLQAQATVSHNLANANTAGFKQVLANTSPFPITGEGWNSRVDTIFHDSGFNPRAGSQQVTGNALDVSMGAGNWLAVQGSDGKEAYSRNGSMQLTPNGQLVTSDGHPVLDVRGQPVAVPPFQAIEIGADGTLSIIPQGEGPQTLAEVAQLRVVSADNARLVRGLDGLMRNTTPTQPFAQASGTALHTGVLEGSNVDATGALVQMINLQRQYEMQVKVIKHGDENAQSANSLLRLNG</sequence>
<evidence type="ECO:0000259" key="9">
    <source>
        <dbReference type="Pfam" id="PF22692"/>
    </source>
</evidence>
<comment type="caution">
    <text evidence="10">The sequence shown here is derived from an EMBL/GenBank/DDBJ whole genome shotgun (WGS) entry which is preliminary data.</text>
</comment>
<dbReference type="InterPro" id="IPR037925">
    <property type="entry name" value="FlgE/F/G-like"/>
</dbReference>
<dbReference type="InterPro" id="IPR001444">
    <property type="entry name" value="Flag_bb_rod_N"/>
</dbReference>
<evidence type="ECO:0000259" key="7">
    <source>
        <dbReference type="Pfam" id="PF00460"/>
    </source>
</evidence>
<keyword evidence="10" id="KW-0966">Cell projection</keyword>
<dbReference type="InterPro" id="IPR010930">
    <property type="entry name" value="Flg_bb/hook_C_dom"/>
</dbReference>
<evidence type="ECO:0000256" key="4">
    <source>
        <dbReference type="ARBA" id="ARBA00038560"/>
    </source>
</evidence>
<feature type="domain" description="Flagellar basal-body/hook protein C-terminal" evidence="8">
    <location>
        <begin position="200"/>
        <end position="244"/>
    </location>
</feature>
<evidence type="ECO:0000313" key="10">
    <source>
        <dbReference type="EMBL" id="KRG78908.1"/>
    </source>
</evidence>
<evidence type="ECO:0000256" key="2">
    <source>
        <dbReference type="ARBA" id="ARBA00009677"/>
    </source>
</evidence>
<evidence type="ECO:0000256" key="5">
    <source>
        <dbReference type="ARBA" id="ARBA00040228"/>
    </source>
</evidence>
<dbReference type="InterPro" id="IPR053967">
    <property type="entry name" value="LlgE_F_G-like_D1"/>
</dbReference>
<dbReference type="RefSeq" id="WP_057636715.1">
    <property type="nucleotide sequence ID" value="NZ_LDJM01000007.1"/>
</dbReference>
<evidence type="ECO:0000259" key="8">
    <source>
        <dbReference type="Pfam" id="PF06429"/>
    </source>
</evidence>
<feature type="domain" description="Flagellar hook protein FlgE/F/G-like D1" evidence="9">
    <location>
        <begin position="87"/>
        <end position="146"/>
    </location>
</feature>
<reference evidence="10 11" key="1">
    <citation type="submission" date="2015-05" db="EMBL/GenBank/DDBJ databases">
        <title>Genome sequencing and analysis of members of genus Stenotrophomonas.</title>
        <authorList>
            <person name="Patil P.P."/>
            <person name="Midha S."/>
            <person name="Patil P.B."/>
        </authorList>
    </citation>
    <scope>NUCLEOTIDE SEQUENCE [LARGE SCALE GENOMIC DNA]</scope>
    <source>
        <strain evidence="10 11">DSM 24757</strain>
    </source>
</reference>
<dbReference type="Pfam" id="PF06429">
    <property type="entry name" value="Flg_bbr_C"/>
    <property type="match status" value="1"/>
</dbReference>
<dbReference type="InterPro" id="IPR020013">
    <property type="entry name" value="Flagellar_FlgE/F/G"/>
</dbReference>
<dbReference type="GO" id="GO:0030694">
    <property type="term" value="C:bacterial-type flagellum basal body, rod"/>
    <property type="evidence" value="ECO:0007669"/>
    <property type="project" value="UniProtKB-UniRule"/>
</dbReference>
<dbReference type="EMBL" id="LDJM01000007">
    <property type="protein sequence ID" value="KRG78908.1"/>
    <property type="molecule type" value="Genomic_DNA"/>
</dbReference>
<dbReference type="Pfam" id="PF22692">
    <property type="entry name" value="LlgE_F_G_D1"/>
    <property type="match status" value="1"/>
</dbReference>
<gene>
    <name evidence="10" type="ORF">ABB30_02430</name>
</gene>
<keyword evidence="10" id="KW-0282">Flagellum</keyword>
<keyword evidence="11" id="KW-1185">Reference proteome</keyword>
<organism evidence="10 11">
    <name type="scientific">Stenotrophomonas ginsengisoli</name>
    <dbReference type="NCBI Taxonomy" id="336566"/>
    <lineage>
        <taxon>Bacteria</taxon>
        <taxon>Pseudomonadati</taxon>
        <taxon>Pseudomonadota</taxon>
        <taxon>Gammaproteobacteria</taxon>
        <taxon>Lysobacterales</taxon>
        <taxon>Lysobacteraceae</taxon>
        <taxon>Stenotrophomonas</taxon>
    </lineage>
</organism>
<dbReference type="STRING" id="336566.ABB30_02430"/>
<dbReference type="Pfam" id="PF00460">
    <property type="entry name" value="Flg_bb_rod"/>
    <property type="match status" value="1"/>
</dbReference>
<dbReference type="GO" id="GO:0071978">
    <property type="term" value="P:bacterial-type flagellum-dependent swarming motility"/>
    <property type="evidence" value="ECO:0007669"/>
    <property type="project" value="TreeGrafter"/>
</dbReference>
<comment type="similarity">
    <text evidence="2 6">Belongs to the flagella basal body rod proteins family.</text>
</comment>
<dbReference type="PATRIC" id="fig|336566.3.peg.2893"/>
<proteinExistence type="inferred from homology"/>
<keyword evidence="3 6" id="KW-0975">Bacterial flagellum</keyword>
<dbReference type="NCBIfam" id="NF009280">
    <property type="entry name" value="PRK12640.1"/>
    <property type="match status" value="1"/>
</dbReference>
<dbReference type="PANTHER" id="PTHR30435">
    <property type="entry name" value="FLAGELLAR PROTEIN"/>
    <property type="match status" value="1"/>
</dbReference>
<dbReference type="SUPFAM" id="SSF117143">
    <property type="entry name" value="Flagellar hook protein flgE"/>
    <property type="match status" value="1"/>
</dbReference>
<feature type="domain" description="Flagellar basal body rod protein N-terminal" evidence="7">
    <location>
        <begin position="5"/>
        <end position="35"/>
    </location>
</feature>